<sequence>MSESEPRAPSAYKDLGGGEWRRFGDRSQPYYERPADKLERVLKNRLASAKGLKKQGGALAPETRPAMDRDYYQPFKPDSHNRSPEELANIRRHVQAMRETLAQLRNPGAS</sequence>
<feature type="region of interest" description="Disordered" evidence="1">
    <location>
        <begin position="1"/>
        <end position="26"/>
    </location>
</feature>
<keyword evidence="3" id="KW-1185">Reference proteome</keyword>
<dbReference type="Proteomes" id="UP000289269">
    <property type="component" value="Unassembled WGS sequence"/>
</dbReference>
<evidence type="ECO:0000313" key="3">
    <source>
        <dbReference type="Proteomes" id="UP000289269"/>
    </source>
</evidence>
<comment type="caution">
    <text evidence="2">The sequence shown here is derived from an EMBL/GenBank/DDBJ whole genome shotgun (WGS) entry which is preliminary data.</text>
</comment>
<dbReference type="EMBL" id="SCKW01000006">
    <property type="protein sequence ID" value="RWZ79601.1"/>
    <property type="molecule type" value="Genomic_DNA"/>
</dbReference>
<reference evidence="2" key="1">
    <citation type="submission" date="2019-01" db="EMBL/GenBank/DDBJ databases">
        <title>Genomic signatures and co-occurrence patterns of the ultra-small Saccharimodia (Patescibacteria phylum) suggest a symbiotic lifestyle.</title>
        <authorList>
            <person name="Lemos L."/>
            <person name="Medeiros J."/>
            <person name="Andreote F."/>
            <person name="Fernandes G."/>
            <person name="Varani A."/>
            <person name="Oliveira G."/>
            <person name="Pylro V."/>
        </authorList>
    </citation>
    <scope>NUCLEOTIDE SEQUENCE [LARGE SCALE GENOMIC DNA]</scope>
    <source>
        <strain evidence="2">AMD01</strain>
    </source>
</reference>
<feature type="compositionally biased region" description="Basic and acidic residues" evidence="1">
    <location>
        <begin position="65"/>
        <end position="84"/>
    </location>
</feature>
<name>A0A4V1J7N5_9BACT</name>
<proteinExistence type="predicted"/>
<organism evidence="2 3">
    <name type="scientific">Candidatus Chaera renei</name>
    <dbReference type="NCBI Taxonomy" id="2506947"/>
    <lineage>
        <taxon>Bacteria</taxon>
        <taxon>Candidatus Saccharimonadota</taxon>
        <taxon>Candidatus Saccharimonadia</taxon>
        <taxon>Candidatus Saccharimonadales</taxon>
        <taxon>Candidatus Saccharimonadaceae</taxon>
        <taxon>Candidatus Chaera</taxon>
    </lineage>
</organism>
<gene>
    <name evidence="2" type="ORF">EOT04_00950</name>
</gene>
<evidence type="ECO:0000256" key="1">
    <source>
        <dbReference type="SAM" id="MobiDB-lite"/>
    </source>
</evidence>
<accession>A0A4V1J7N5</accession>
<feature type="region of interest" description="Disordered" evidence="1">
    <location>
        <begin position="49"/>
        <end position="84"/>
    </location>
</feature>
<dbReference type="AlphaFoldDB" id="A0A4V1J7N5"/>
<evidence type="ECO:0000313" key="2">
    <source>
        <dbReference type="EMBL" id="RWZ79601.1"/>
    </source>
</evidence>
<protein>
    <submittedName>
        <fullName evidence="2">Uncharacterized protein</fullName>
    </submittedName>
</protein>